<feature type="compositionally biased region" description="Basic residues" evidence="1">
    <location>
        <begin position="156"/>
        <end position="166"/>
    </location>
</feature>
<organism evidence="2 3">
    <name type="scientific">Vanrija albida</name>
    <dbReference type="NCBI Taxonomy" id="181172"/>
    <lineage>
        <taxon>Eukaryota</taxon>
        <taxon>Fungi</taxon>
        <taxon>Dikarya</taxon>
        <taxon>Basidiomycota</taxon>
        <taxon>Agaricomycotina</taxon>
        <taxon>Tremellomycetes</taxon>
        <taxon>Trichosporonales</taxon>
        <taxon>Trichosporonaceae</taxon>
        <taxon>Vanrija</taxon>
    </lineage>
</organism>
<feature type="compositionally biased region" description="Low complexity" evidence="1">
    <location>
        <begin position="137"/>
        <end position="155"/>
    </location>
</feature>
<dbReference type="GeneID" id="95989167"/>
<dbReference type="RefSeq" id="XP_069206369.1">
    <property type="nucleotide sequence ID" value="XM_069356528.1"/>
</dbReference>
<accession>A0ABR3PVC7</accession>
<comment type="caution">
    <text evidence="2">The sequence shown here is derived from an EMBL/GenBank/DDBJ whole genome shotgun (WGS) entry which is preliminary data.</text>
</comment>
<reference evidence="2 3" key="1">
    <citation type="submission" date="2023-08" db="EMBL/GenBank/DDBJ databases">
        <title>Annotated Genome Sequence of Vanrija albida AlHP1.</title>
        <authorList>
            <person name="Herzog R."/>
        </authorList>
    </citation>
    <scope>NUCLEOTIDE SEQUENCE [LARGE SCALE GENOMIC DNA]</scope>
    <source>
        <strain evidence="2 3">AlHP1</strain>
    </source>
</reference>
<evidence type="ECO:0000313" key="3">
    <source>
        <dbReference type="Proteomes" id="UP001565368"/>
    </source>
</evidence>
<feature type="region of interest" description="Disordered" evidence="1">
    <location>
        <begin position="80"/>
        <end position="168"/>
    </location>
</feature>
<keyword evidence="3" id="KW-1185">Reference proteome</keyword>
<sequence length="267" mass="27680">MPDILHIPAKYATLSTFDQLRATYDAARGGIPAPINAPTLGQLCYLALCASSRWPDAEVATFLFDVARAYDRGAVDARAAQVGAGGSGASAATNTDAKADTDADGDPATGDDDDEYDDAGTDGEDAADTDDDVSVLSAGSSATSATATTASTTAHARGRKRSRRARRDNPVLHILENIRDELADLREDMAVRAEAAADTAANPHHAADPATHGYTPPWSVRVVHAAQGCDCARCYVSPARRPLPPPHVGGPGNGVPAYWAFGPGGGW</sequence>
<dbReference type="Proteomes" id="UP001565368">
    <property type="component" value="Unassembled WGS sequence"/>
</dbReference>
<evidence type="ECO:0008006" key="4">
    <source>
        <dbReference type="Google" id="ProtNLM"/>
    </source>
</evidence>
<evidence type="ECO:0000256" key="1">
    <source>
        <dbReference type="SAM" id="MobiDB-lite"/>
    </source>
</evidence>
<proteinExistence type="predicted"/>
<dbReference type="EMBL" id="JBBXJM010000006">
    <property type="protein sequence ID" value="KAL1406425.1"/>
    <property type="molecule type" value="Genomic_DNA"/>
</dbReference>
<feature type="compositionally biased region" description="Acidic residues" evidence="1">
    <location>
        <begin position="102"/>
        <end position="133"/>
    </location>
</feature>
<evidence type="ECO:0000313" key="2">
    <source>
        <dbReference type="EMBL" id="KAL1406425.1"/>
    </source>
</evidence>
<name>A0ABR3PVC7_9TREE</name>
<gene>
    <name evidence="2" type="ORF">Q8F55_008124</name>
</gene>
<protein>
    <recommendedName>
        <fullName evidence="4">Transposase</fullName>
    </recommendedName>
</protein>